<feature type="domain" description="Histidine kinase" evidence="7">
    <location>
        <begin position="481"/>
        <end position="702"/>
    </location>
</feature>
<dbReference type="Gene3D" id="1.10.287.130">
    <property type="match status" value="1"/>
</dbReference>
<dbReference type="SUPFAM" id="SSF55781">
    <property type="entry name" value="GAF domain-like"/>
    <property type="match status" value="1"/>
</dbReference>
<dbReference type="EMBL" id="BSNF01000006">
    <property type="protein sequence ID" value="GLQ06378.1"/>
    <property type="molecule type" value="Genomic_DNA"/>
</dbReference>
<dbReference type="InterPro" id="IPR035965">
    <property type="entry name" value="PAS-like_dom_sf"/>
</dbReference>
<dbReference type="PROSITE" id="PS50109">
    <property type="entry name" value="HIS_KIN"/>
    <property type="match status" value="1"/>
</dbReference>
<dbReference type="EC" id="2.7.13.3" evidence="2"/>
<dbReference type="InterPro" id="IPR003661">
    <property type="entry name" value="HisK_dim/P_dom"/>
</dbReference>
<dbReference type="Gene3D" id="3.30.565.10">
    <property type="entry name" value="Histidine kinase-like ATPase, C-terminal domain"/>
    <property type="match status" value="1"/>
</dbReference>
<feature type="domain" description="PAS" evidence="8">
    <location>
        <begin position="342"/>
        <end position="384"/>
    </location>
</feature>
<keyword evidence="10" id="KW-1185">Reference proteome</keyword>
<dbReference type="InterPro" id="IPR036097">
    <property type="entry name" value="HisK_dim/P_sf"/>
</dbReference>
<dbReference type="Pfam" id="PF00512">
    <property type="entry name" value="HisKA"/>
    <property type="match status" value="1"/>
</dbReference>
<dbReference type="SUPFAM" id="SSF55785">
    <property type="entry name" value="PYP-like sensor domain (PAS domain)"/>
    <property type="match status" value="1"/>
</dbReference>
<sequence>MGVNDAGHVELGVMGALISENAASVSLHLMCDDQTVRRYMRQNVVDPVISLHVNSFPPATDLSSLPRDADIIVFVISEDSFSPTLTLLSALCRDSQSPSPALVVIDPAATAERAVLMMKGGADDYIPHRRSAGLAALQDRVEEACLNILTTLRDRAAAPRRVVTGAVQERARLSALRRRIHKLVRTARYLATRTSLDELCEGLLETLGEATGATGGSLYLKQGDCLKRVHCLDPGHAPATLSLPLREGSIFASAFETGKPIMLEGDEQVSSCQLSGWGGYQSENLLVYPLMEKGGAPIGLLSLHGKEQADFTEEDRGLVLMLVSFTHETIRALMAHEKSNRTLESLNRTFENMEQGILLLDTAGKVVHFNHRFAEHFGLPGDAVKVGQTLEGLYQMVQERGDVWEDMPETHHRSVAADGFVRQHTCADGKILGLVGNPADDGGLVLTCTDITEQKKVERDLLLAKEEAEAASRSKTSFLANISHELRTPLNAIIGFAELMDKEVFGPLNNKRYAEYVDYIHDSGSHLLGVINNLLDLSKVEAGKLDLRESEVHLPSLIESSVAFVSSQAQKQGLDVRTHTELETETLTGDEDVLRQILLNLLSNAVKFTGAGGAVLVRVRQQGDDHVAITVKDNGIGMSPEDIEVALKPFGQVRSDLAQGQKGTGLGLPLVASLVEAHGGRFEIDSSPGKGTRCTILLPYKKD</sequence>
<dbReference type="Pfam" id="PF02518">
    <property type="entry name" value="HATPase_c"/>
    <property type="match status" value="1"/>
</dbReference>
<organism evidence="9 10">
    <name type="scientific">Sneathiella chinensis</name>
    <dbReference type="NCBI Taxonomy" id="349750"/>
    <lineage>
        <taxon>Bacteria</taxon>
        <taxon>Pseudomonadati</taxon>
        <taxon>Pseudomonadota</taxon>
        <taxon>Alphaproteobacteria</taxon>
        <taxon>Sneathiellales</taxon>
        <taxon>Sneathiellaceae</taxon>
        <taxon>Sneathiella</taxon>
    </lineage>
</organism>
<dbReference type="SMART" id="SM00065">
    <property type="entry name" value="GAF"/>
    <property type="match status" value="1"/>
</dbReference>
<dbReference type="PRINTS" id="PR00344">
    <property type="entry name" value="BCTRLSENSOR"/>
</dbReference>
<gene>
    <name evidence="9" type="ORF">GCM10007924_15990</name>
</gene>
<dbReference type="CDD" id="cd00075">
    <property type="entry name" value="HATPase"/>
    <property type="match status" value="1"/>
</dbReference>
<dbReference type="PANTHER" id="PTHR43711">
    <property type="entry name" value="TWO-COMPONENT HISTIDINE KINASE"/>
    <property type="match status" value="1"/>
</dbReference>
<dbReference type="PANTHER" id="PTHR43711:SF1">
    <property type="entry name" value="HISTIDINE KINASE 1"/>
    <property type="match status" value="1"/>
</dbReference>
<evidence type="ECO:0000256" key="3">
    <source>
        <dbReference type="ARBA" id="ARBA00022553"/>
    </source>
</evidence>
<dbReference type="InterPro" id="IPR000014">
    <property type="entry name" value="PAS"/>
</dbReference>
<dbReference type="SUPFAM" id="SSF55874">
    <property type="entry name" value="ATPase domain of HSP90 chaperone/DNA topoisomerase II/histidine kinase"/>
    <property type="match status" value="1"/>
</dbReference>
<dbReference type="Pfam" id="PF13185">
    <property type="entry name" value="GAF_2"/>
    <property type="match status" value="1"/>
</dbReference>
<evidence type="ECO:0000259" key="8">
    <source>
        <dbReference type="PROSITE" id="PS50112"/>
    </source>
</evidence>
<dbReference type="Proteomes" id="UP001161409">
    <property type="component" value="Unassembled WGS sequence"/>
</dbReference>
<dbReference type="CDD" id="cd00082">
    <property type="entry name" value="HisKA"/>
    <property type="match status" value="1"/>
</dbReference>
<name>A0ABQ5U554_9PROT</name>
<evidence type="ECO:0000256" key="4">
    <source>
        <dbReference type="ARBA" id="ARBA00022679"/>
    </source>
</evidence>
<keyword evidence="4" id="KW-0808">Transferase</keyword>
<dbReference type="SMART" id="SM00387">
    <property type="entry name" value="HATPase_c"/>
    <property type="match status" value="1"/>
</dbReference>
<dbReference type="Gene3D" id="3.30.450.20">
    <property type="entry name" value="PAS domain"/>
    <property type="match status" value="1"/>
</dbReference>
<evidence type="ECO:0000313" key="10">
    <source>
        <dbReference type="Proteomes" id="UP001161409"/>
    </source>
</evidence>
<protein>
    <recommendedName>
        <fullName evidence="2">histidine kinase</fullName>
        <ecNumber evidence="2">2.7.13.3</ecNumber>
    </recommendedName>
</protein>
<keyword evidence="3" id="KW-0597">Phosphoprotein</keyword>
<keyword evidence="5" id="KW-0418">Kinase</keyword>
<dbReference type="SUPFAM" id="SSF47384">
    <property type="entry name" value="Homodimeric domain of signal transducing histidine kinase"/>
    <property type="match status" value="1"/>
</dbReference>
<dbReference type="CDD" id="cd00130">
    <property type="entry name" value="PAS"/>
    <property type="match status" value="1"/>
</dbReference>
<evidence type="ECO:0000256" key="2">
    <source>
        <dbReference type="ARBA" id="ARBA00012438"/>
    </source>
</evidence>
<comment type="catalytic activity">
    <reaction evidence="1">
        <text>ATP + protein L-histidine = ADP + protein N-phospho-L-histidine.</text>
        <dbReference type="EC" id="2.7.13.3"/>
    </reaction>
</comment>
<evidence type="ECO:0000256" key="5">
    <source>
        <dbReference type="ARBA" id="ARBA00022777"/>
    </source>
</evidence>
<evidence type="ECO:0000259" key="7">
    <source>
        <dbReference type="PROSITE" id="PS50109"/>
    </source>
</evidence>
<reference evidence="9" key="2">
    <citation type="submission" date="2023-01" db="EMBL/GenBank/DDBJ databases">
        <title>Draft genome sequence of Sneathiella chinensis strain NBRC 103408.</title>
        <authorList>
            <person name="Sun Q."/>
            <person name="Mori K."/>
        </authorList>
    </citation>
    <scope>NUCLEOTIDE SEQUENCE</scope>
    <source>
        <strain evidence="9">NBRC 103408</strain>
    </source>
</reference>
<reference evidence="9" key="1">
    <citation type="journal article" date="2014" name="Int. J. Syst. Evol. Microbiol.">
        <title>Complete genome of a new Firmicutes species belonging to the dominant human colonic microbiota ('Ruminococcus bicirculans') reveals two chromosomes and a selective capacity to utilize plant glucans.</title>
        <authorList>
            <consortium name="NISC Comparative Sequencing Program"/>
            <person name="Wegmann U."/>
            <person name="Louis P."/>
            <person name="Goesmann A."/>
            <person name="Henrissat B."/>
            <person name="Duncan S.H."/>
            <person name="Flint H.J."/>
        </authorList>
    </citation>
    <scope>NUCLEOTIDE SEQUENCE</scope>
    <source>
        <strain evidence="9">NBRC 103408</strain>
    </source>
</reference>
<dbReference type="Gene3D" id="3.30.450.40">
    <property type="match status" value="1"/>
</dbReference>
<dbReference type="SMART" id="SM00388">
    <property type="entry name" value="HisKA"/>
    <property type="match status" value="1"/>
</dbReference>
<accession>A0ABQ5U554</accession>
<dbReference type="InterPro" id="IPR004358">
    <property type="entry name" value="Sig_transdc_His_kin-like_C"/>
</dbReference>
<dbReference type="InterPro" id="IPR050736">
    <property type="entry name" value="Sensor_HK_Regulatory"/>
</dbReference>
<dbReference type="InterPro" id="IPR003018">
    <property type="entry name" value="GAF"/>
</dbReference>
<proteinExistence type="predicted"/>
<evidence type="ECO:0000256" key="1">
    <source>
        <dbReference type="ARBA" id="ARBA00000085"/>
    </source>
</evidence>
<dbReference type="InterPro" id="IPR036890">
    <property type="entry name" value="HATPase_C_sf"/>
</dbReference>
<dbReference type="InterPro" id="IPR003594">
    <property type="entry name" value="HATPase_dom"/>
</dbReference>
<comment type="caution">
    <text evidence="9">The sequence shown here is derived from an EMBL/GenBank/DDBJ whole genome shotgun (WGS) entry which is preliminary data.</text>
</comment>
<dbReference type="PROSITE" id="PS50112">
    <property type="entry name" value="PAS"/>
    <property type="match status" value="1"/>
</dbReference>
<evidence type="ECO:0000313" key="9">
    <source>
        <dbReference type="EMBL" id="GLQ06378.1"/>
    </source>
</evidence>
<dbReference type="InterPro" id="IPR005467">
    <property type="entry name" value="His_kinase_dom"/>
</dbReference>
<evidence type="ECO:0000256" key="6">
    <source>
        <dbReference type="ARBA" id="ARBA00023012"/>
    </source>
</evidence>
<keyword evidence="6" id="KW-0902">Two-component regulatory system</keyword>
<dbReference type="InterPro" id="IPR029016">
    <property type="entry name" value="GAF-like_dom_sf"/>
</dbReference>
<dbReference type="Pfam" id="PF12860">
    <property type="entry name" value="PAS_7"/>
    <property type="match status" value="1"/>
</dbReference>